<dbReference type="Proteomes" id="UP001396334">
    <property type="component" value="Unassembled WGS sequence"/>
</dbReference>
<dbReference type="EMBL" id="JBBPBN010000004">
    <property type="protein sequence ID" value="KAK9041774.1"/>
    <property type="molecule type" value="Genomic_DNA"/>
</dbReference>
<evidence type="ECO:0000259" key="1">
    <source>
        <dbReference type="Pfam" id="PF00582"/>
    </source>
</evidence>
<protein>
    <recommendedName>
        <fullName evidence="1">UspA domain-containing protein</fullName>
    </recommendedName>
</protein>
<dbReference type="InterPro" id="IPR006016">
    <property type="entry name" value="UspA"/>
</dbReference>
<feature type="domain" description="UspA" evidence="1">
    <location>
        <begin position="155"/>
        <end position="305"/>
    </location>
</feature>
<dbReference type="PRINTS" id="PR01438">
    <property type="entry name" value="UNVRSLSTRESS"/>
</dbReference>
<sequence length="317" mass="35207">MPTNGSMNILVLSFTAKVYWLGWKIAGLQLCFCAIEFYVVPTKSGKVLTFGYYPYKLSSIISQDEFNFCPVKQYRSESNLWTARFYHVLKLTSRFSGIVSSNQLVYEDISICILLYGIFILAVNVESSYKICSGPKLQELRDSMADDDQVVGKERKILVAVDEGEESMHALSWCLKNVISQTSKDTLILLYAKPPRAVYSSLDGTGYLFSADILATMDKYSDDVAACVIDKAKRTCREQADHEVKIEVKVECGDPRDVICQVADKINADMLVMGTHGYGLIKRAFLGSVSSHCAQNVKCPVLIVKKPRCSSSAGGTK</sequence>
<name>A0ABR2TWL8_9ROSI</name>
<evidence type="ECO:0000313" key="2">
    <source>
        <dbReference type="EMBL" id="KAK9041774.1"/>
    </source>
</evidence>
<dbReference type="InterPro" id="IPR006015">
    <property type="entry name" value="Universal_stress_UspA"/>
</dbReference>
<dbReference type="Gene3D" id="3.40.50.620">
    <property type="entry name" value="HUPs"/>
    <property type="match status" value="1"/>
</dbReference>
<dbReference type="PANTHER" id="PTHR31964">
    <property type="entry name" value="ADENINE NUCLEOTIDE ALPHA HYDROLASES-LIKE SUPERFAMILY PROTEIN"/>
    <property type="match status" value="1"/>
</dbReference>
<reference evidence="2 3" key="1">
    <citation type="journal article" date="2024" name="G3 (Bethesda)">
        <title>Genome assembly of Hibiscus sabdariffa L. provides insights into metabolisms of medicinal natural products.</title>
        <authorList>
            <person name="Kim T."/>
        </authorList>
    </citation>
    <scope>NUCLEOTIDE SEQUENCE [LARGE SCALE GENOMIC DNA]</scope>
    <source>
        <strain evidence="2">TK-2024</strain>
        <tissue evidence="2">Old leaves</tissue>
    </source>
</reference>
<evidence type="ECO:0000313" key="3">
    <source>
        <dbReference type="Proteomes" id="UP001396334"/>
    </source>
</evidence>
<gene>
    <name evidence="2" type="ORF">V6N11_016864</name>
</gene>
<organism evidence="2 3">
    <name type="scientific">Hibiscus sabdariffa</name>
    <name type="common">roselle</name>
    <dbReference type="NCBI Taxonomy" id="183260"/>
    <lineage>
        <taxon>Eukaryota</taxon>
        <taxon>Viridiplantae</taxon>
        <taxon>Streptophyta</taxon>
        <taxon>Embryophyta</taxon>
        <taxon>Tracheophyta</taxon>
        <taxon>Spermatophyta</taxon>
        <taxon>Magnoliopsida</taxon>
        <taxon>eudicotyledons</taxon>
        <taxon>Gunneridae</taxon>
        <taxon>Pentapetalae</taxon>
        <taxon>rosids</taxon>
        <taxon>malvids</taxon>
        <taxon>Malvales</taxon>
        <taxon>Malvaceae</taxon>
        <taxon>Malvoideae</taxon>
        <taxon>Hibiscus</taxon>
    </lineage>
</organism>
<dbReference type="CDD" id="cd23659">
    <property type="entry name" value="USP_At3g01520-like"/>
    <property type="match status" value="1"/>
</dbReference>
<proteinExistence type="predicted"/>
<dbReference type="PANTHER" id="PTHR31964:SF125">
    <property type="entry name" value="OS05G0357525 PROTEIN"/>
    <property type="match status" value="1"/>
</dbReference>
<accession>A0ABR2TWL8</accession>
<keyword evidence="3" id="KW-1185">Reference proteome</keyword>
<dbReference type="Pfam" id="PF00582">
    <property type="entry name" value="Usp"/>
    <property type="match status" value="1"/>
</dbReference>
<comment type="caution">
    <text evidence="2">The sequence shown here is derived from an EMBL/GenBank/DDBJ whole genome shotgun (WGS) entry which is preliminary data.</text>
</comment>
<dbReference type="InterPro" id="IPR014729">
    <property type="entry name" value="Rossmann-like_a/b/a_fold"/>
</dbReference>
<dbReference type="SUPFAM" id="SSF52402">
    <property type="entry name" value="Adenine nucleotide alpha hydrolases-like"/>
    <property type="match status" value="1"/>
</dbReference>